<dbReference type="Proteomes" id="UP000186670">
    <property type="component" value="Unassembled WGS sequence"/>
</dbReference>
<evidence type="ECO:0000256" key="1">
    <source>
        <dbReference type="SAM" id="Phobius"/>
    </source>
</evidence>
<keyword evidence="1" id="KW-0472">Membrane</keyword>
<dbReference type="AlphaFoldDB" id="A0A1F5ELG7"/>
<sequence length="149" mass="17420">MNTNIIWQDFEFEHSHKTPDWFWSIWVIAIGVIIFLVIKGNIILPLLILVVAFTISIQATNKPKIITFEINETGIITGQAKYPYKNLDSFWITKDEKPRLIIKIKNSFMTHAVISLRNTNKEEVESFLLNHLKKEEQKEPLSHKVAKYL</sequence>
<reference evidence="2 3" key="1">
    <citation type="journal article" date="2016" name="Nat. Commun.">
        <title>Thousands of microbial genomes shed light on interconnected biogeochemical processes in an aquifer system.</title>
        <authorList>
            <person name="Anantharaman K."/>
            <person name="Brown C.T."/>
            <person name="Hug L.A."/>
            <person name="Sharon I."/>
            <person name="Castelle C.J."/>
            <person name="Probst A.J."/>
            <person name="Thomas B.C."/>
            <person name="Singh A."/>
            <person name="Wilkins M.J."/>
            <person name="Karaoz U."/>
            <person name="Brodie E.L."/>
            <person name="Williams K.H."/>
            <person name="Hubbard S.S."/>
            <person name="Banfield J.F."/>
        </authorList>
    </citation>
    <scope>NUCLEOTIDE SEQUENCE [LARGE SCALE GENOMIC DNA]</scope>
</reference>
<gene>
    <name evidence="2" type="ORF">A2811_02330</name>
</gene>
<dbReference type="EMBL" id="MEZZ01000041">
    <property type="protein sequence ID" value="OGD68064.1"/>
    <property type="molecule type" value="Genomic_DNA"/>
</dbReference>
<keyword evidence="1" id="KW-1133">Transmembrane helix</keyword>
<feature type="transmembrane region" description="Helical" evidence="1">
    <location>
        <begin position="22"/>
        <end position="55"/>
    </location>
</feature>
<accession>A0A1F5ELG7</accession>
<comment type="caution">
    <text evidence="2">The sequence shown here is derived from an EMBL/GenBank/DDBJ whole genome shotgun (WGS) entry which is preliminary data.</text>
</comment>
<evidence type="ECO:0000313" key="3">
    <source>
        <dbReference type="Proteomes" id="UP000186670"/>
    </source>
</evidence>
<keyword evidence="1" id="KW-0812">Transmembrane</keyword>
<name>A0A1F5ELG7_9BACT</name>
<protein>
    <recommendedName>
        <fullName evidence="4">DUF5673 domain-containing protein</fullName>
    </recommendedName>
</protein>
<organism evidence="2 3">
    <name type="scientific">Candidatus Campbellbacteria bacterium RIFCSPHIGHO2_01_FULL_34_10</name>
    <dbReference type="NCBI Taxonomy" id="1797577"/>
    <lineage>
        <taxon>Bacteria</taxon>
        <taxon>Candidatus Campbelliibacteriota</taxon>
    </lineage>
</organism>
<evidence type="ECO:0000313" key="2">
    <source>
        <dbReference type="EMBL" id="OGD68064.1"/>
    </source>
</evidence>
<proteinExistence type="predicted"/>
<evidence type="ECO:0008006" key="4">
    <source>
        <dbReference type="Google" id="ProtNLM"/>
    </source>
</evidence>